<keyword evidence="1" id="KW-1133">Transmembrane helix</keyword>
<reference evidence="3" key="1">
    <citation type="submission" date="2011-05" db="EMBL/GenBank/DDBJ databases">
        <title>The genome sequence of Vittaforma corneae strain ATCC 50505.</title>
        <authorList>
            <consortium name="The Broad Institute Genome Sequencing Platform"/>
            <person name="Cuomo C."/>
            <person name="Didier E."/>
            <person name="Bowers L."/>
            <person name="Young S.K."/>
            <person name="Zeng Q."/>
            <person name="Gargeya S."/>
            <person name="Fitzgerald M."/>
            <person name="Haas B."/>
            <person name="Abouelleil A."/>
            <person name="Alvarado L."/>
            <person name="Arachchi H.M."/>
            <person name="Berlin A."/>
            <person name="Chapman S.B."/>
            <person name="Gearin G."/>
            <person name="Goldberg J."/>
            <person name="Griggs A."/>
            <person name="Gujja S."/>
            <person name="Hansen M."/>
            <person name="Heiman D."/>
            <person name="Howarth C."/>
            <person name="Larimer J."/>
            <person name="Lui A."/>
            <person name="MacDonald P.J.P."/>
            <person name="McCowen C."/>
            <person name="Montmayeur A."/>
            <person name="Murphy C."/>
            <person name="Neiman D."/>
            <person name="Pearson M."/>
            <person name="Priest M."/>
            <person name="Roberts A."/>
            <person name="Saif S."/>
            <person name="Shea T."/>
            <person name="Sisk P."/>
            <person name="Stolte C."/>
            <person name="Sykes S."/>
            <person name="Wortman J."/>
            <person name="Nusbaum C."/>
            <person name="Birren B."/>
        </authorList>
    </citation>
    <scope>NUCLEOTIDE SEQUENCE [LARGE SCALE GENOMIC DNA]</scope>
    <source>
        <strain evidence="3">ATCC 50505</strain>
    </source>
</reference>
<feature type="transmembrane region" description="Helical" evidence="1">
    <location>
        <begin position="43"/>
        <end position="64"/>
    </location>
</feature>
<dbReference type="RefSeq" id="XP_007604288.1">
    <property type="nucleotide sequence ID" value="XM_007604226.1"/>
</dbReference>
<keyword evidence="1" id="KW-0472">Membrane</keyword>
<accession>L2GMZ6</accession>
<gene>
    <name evidence="2" type="ORF">VICG_00839</name>
</gene>
<dbReference type="AlphaFoldDB" id="L2GMZ6"/>
<dbReference type="Proteomes" id="UP000011082">
    <property type="component" value="Unassembled WGS sequence"/>
</dbReference>
<keyword evidence="1" id="KW-0812">Transmembrane</keyword>
<dbReference type="GeneID" id="19881553"/>
<organism evidence="2 3">
    <name type="scientific">Vittaforma corneae (strain ATCC 50505)</name>
    <name type="common">Microsporidian parasite</name>
    <name type="synonym">Nosema corneum</name>
    <dbReference type="NCBI Taxonomy" id="993615"/>
    <lineage>
        <taxon>Eukaryota</taxon>
        <taxon>Fungi</taxon>
        <taxon>Fungi incertae sedis</taxon>
        <taxon>Microsporidia</taxon>
        <taxon>Nosematidae</taxon>
        <taxon>Vittaforma</taxon>
    </lineage>
</organism>
<proteinExistence type="predicted"/>
<dbReference type="Pfam" id="PF05620">
    <property type="entry name" value="TMEM208_SND2"/>
    <property type="match status" value="1"/>
</dbReference>
<protein>
    <submittedName>
        <fullName evidence="2">Uncharacterized protein</fullName>
    </submittedName>
</protein>
<evidence type="ECO:0000313" key="3">
    <source>
        <dbReference type="Proteomes" id="UP000011082"/>
    </source>
</evidence>
<feature type="transmembrane region" description="Helical" evidence="1">
    <location>
        <begin position="110"/>
        <end position="132"/>
    </location>
</feature>
<feature type="transmembrane region" description="Helical" evidence="1">
    <location>
        <begin position="20"/>
        <end position="37"/>
    </location>
</feature>
<dbReference type="InParanoid" id="L2GMZ6"/>
<dbReference type="HOGENOM" id="CLU_1817289_0_0_1"/>
<keyword evidence="3" id="KW-1185">Reference proteome</keyword>
<dbReference type="VEuPathDB" id="MicrosporidiaDB:VICG_00839"/>
<name>L2GMZ6_VITCO</name>
<dbReference type="EMBL" id="JH370134">
    <property type="protein sequence ID" value="ELA42196.1"/>
    <property type="molecule type" value="Genomic_DNA"/>
</dbReference>
<sequence>MRGSEKLKAILETNRGTQSILIKCLVVYNLLALFMYWHKKASFFAFLLLSTAEVVATVFIFKFCKPKIVYEEQTKRLVDVTSINAPGPVSFCWDVLFWAMVAKILTVFSWKWMCVYLGIFISFFFEFIYRPYKKLKTGDQRR</sequence>
<dbReference type="InterPro" id="IPR008506">
    <property type="entry name" value="SND2/TMEM208"/>
</dbReference>
<evidence type="ECO:0000256" key="1">
    <source>
        <dbReference type="SAM" id="Phobius"/>
    </source>
</evidence>
<evidence type="ECO:0000313" key="2">
    <source>
        <dbReference type="EMBL" id="ELA42196.1"/>
    </source>
</evidence>
<dbReference type="OrthoDB" id="276296at2759"/>
<feature type="transmembrane region" description="Helical" evidence="1">
    <location>
        <begin position="85"/>
        <end position="104"/>
    </location>
</feature>